<keyword evidence="3" id="KW-1185">Reference proteome</keyword>
<gene>
    <name evidence="2" type="ORF">B0T23DRAFT_418342</name>
</gene>
<feature type="region of interest" description="Disordered" evidence="1">
    <location>
        <begin position="22"/>
        <end position="47"/>
    </location>
</feature>
<dbReference type="RefSeq" id="XP_062695618.1">
    <property type="nucleotide sequence ID" value="XM_062839676.1"/>
</dbReference>
<proteinExistence type="predicted"/>
<comment type="caution">
    <text evidence="2">The sequence shown here is derived from an EMBL/GenBank/DDBJ whole genome shotgun (WGS) entry which is preliminary data.</text>
</comment>
<dbReference type="AlphaFoldDB" id="A0AAJ0ICR5"/>
<dbReference type="Proteomes" id="UP001285908">
    <property type="component" value="Unassembled WGS sequence"/>
</dbReference>
<accession>A0AAJ0ICR5</accession>
<name>A0AAJ0ICR5_9PEZI</name>
<sequence>MGIHEERLVLVMEMLPVECEAERDPNGNPLAWSRSTNNGRTQMTTPPWFGDRIGYRQSEASASHDDCFLAVAEPTRITVPFLRTSLLGPSRQAQSMIPVGVVCSLFCGAKREASQYGKSPCQLPVSRQHDVDADNGADHSGSSGNGDTEKPKGPVRQLNVRENMALTQIECLTISQSITGRKAEVACSDGNRMLREKTDERCEKKSGRLKKERQAQTSCSQ</sequence>
<feature type="compositionally biased region" description="Basic and acidic residues" evidence="1">
    <location>
        <begin position="195"/>
        <end position="206"/>
    </location>
</feature>
<dbReference type="EMBL" id="JAULSX010000002">
    <property type="protein sequence ID" value="KAK3497354.1"/>
    <property type="molecule type" value="Genomic_DNA"/>
</dbReference>
<evidence type="ECO:0000313" key="3">
    <source>
        <dbReference type="Proteomes" id="UP001285908"/>
    </source>
</evidence>
<organism evidence="2 3">
    <name type="scientific">Neurospora hispaniola</name>
    <dbReference type="NCBI Taxonomy" id="588809"/>
    <lineage>
        <taxon>Eukaryota</taxon>
        <taxon>Fungi</taxon>
        <taxon>Dikarya</taxon>
        <taxon>Ascomycota</taxon>
        <taxon>Pezizomycotina</taxon>
        <taxon>Sordariomycetes</taxon>
        <taxon>Sordariomycetidae</taxon>
        <taxon>Sordariales</taxon>
        <taxon>Sordariaceae</taxon>
        <taxon>Neurospora</taxon>
    </lineage>
</organism>
<reference evidence="2 3" key="1">
    <citation type="journal article" date="2023" name="Mol. Phylogenet. Evol.">
        <title>Genome-scale phylogeny and comparative genomics of the fungal order Sordariales.</title>
        <authorList>
            <person name="Hensen N."/>
            <person name="Bonometti L."/>
            <person name="Westerberg I."/>
            <person name="Brannstrom I.O."/>
            <person name="Guillou S."/>
            <person name="Cros-Aarteil S."/>
            <person name="Calhoun S."/>
            <person name="Haridas S."/>
            <person name="Kuo A."/>
            <person name="Mondo S."/>
            <person name="Pangilinan J."/>
            <person name="Riley R."/>
            <person name="LaButti K."/>
            <person name="Andreopoulos B."/>
            <person name="Lipzen A."/>
            <person name="Chen C."/>
            <person name="Yan M."/>
            <person name="Daum C."/>
            <person name="Ng V."/>
            <person name="Clum A."/>
            <person name="Steindorff A."/>
            <person name="Ohm R.A."/>
            <person name="Martin F."/>
            <person name="Silar P."/>
            <person name="Natvig D.O."/>
            <person name="Lalanne C."/>
            <person name="Gautier V."/>
            <person name="Ament-Velasquez S.L."/>
            <person name="Kruys A."/>
            <person name="Hutchinson M.I."/>
            <person name="Powell A.J."/>
            <person name="Barry K."/>
            <person name="Miller A.N."/>
            <person name="Grigoriev I.V."/>
            <person name="Debuchy R."/>
            <person name="Gladieux P."/>
            <person name="Hiltunen Thoren M."/>
            <person name="Johannesson H."/>
        </authorList>
    </citation>
    <scope>NUCLEOTIDE SEQUENCE [LARGE SCALE GENOMIC DNA]</scope>
    <source>
        <strain evidence="2 3">FGSC 10403</strain>
    </source>
</reference>
<evidence type="ECO:0000313" key="2">
    <source>
        <dbReference type="EMBL" id="KAK3497354.1"/>
    </source>
</evidence>
<dbReference type="GeneID" id="87877298"/>
<feature type="compositionally biased region" description="Polar residues" evidence="1">
    <location>
        <begin position="33"/>
        <end position="45"/>
    </location>
</feature>
<feature type="region of interest" description="Disordered" evidence="1">
    <location>
        <begin position="195"/>
        <end position="221"/>
    </location>
</feature>
<evidence type="ECO:0000256" key="1">
    <source>
        <dbReference type="SAM" id="MobiDB-lite"/>
    </source>
</evidence>
<feature type="region of interest" description="Disordered" evidence="1">
    <location>
        <begin position="118"/>
        <end position="155"/>
    </location>
</feature>
<protein>
    <submittedName>
        <fullName evidence="2">Uncharacterized protein</fullName>
    </submittedName>
</protein>